<evidence type="ECO:0000313" key="9">
    <source>
        <dbReference type="EMBL" id="KGO05555.1"/>
    </source>
</evidence>
<feature type="transmembrane region" description="Helical" evidence="6">
    <location>
        <begin position="220"/>
        <end position="238"/>
    </location>
</feature>
<keyword evidence="4 6" id="KW-1133">Transmembrane helix</keyword>
<evidence type="ECO:0000259" key="7">
    <source>
        <dbReference type="Pfam" id="PF09822"/>
    </source>
</evidence>
<keyword evidence="3 6" id="KW-0812">Transmembrane</keyword>
<dbReference type="Pfam" id="PF23357">
    <property type="entry name" value="DUF7088"/>
    <property type="match status" value="1"/>
</dbReference>
<feature type="transmembrane region" description="Helical" evidence="6">
    <location>
        <begin position="12"/>
        <end position="35"/>
    </location>
</feature>
<keyword evidence="2" id="KW-1003">Cell membrane</keyword>
<dbReference type="InterPro" id="IPR019860">
    <property type="entry name" value="Motility-assoc_ABC_perm_GldF"/>
</dbReference>
<dbReference type="GO" id="GO:0140359">
    <property type="term" value="F:ABC-type transporter activity"/>
    <property type="evidence" value="ECO:0007669"/>
    <property type="project" value="InterPro"/>
</dbReference>
<evidence type="ECO:0000313" key="10">
    <source>
        <dbReference type="Proteomes" id="UP000030140"/>
    </source>
</evidence>
<evidence type="ECO:0000256" key="5">
    <source>
        <dbReference type="ARBA" id="ARBA00023136"/>
    </source>
</evidence>
<feature type="transmembrane region" description="Helical" evidence="6">
    <location>
        <begin position="165"/>
        <end position="182"/>
    </location>
</feature>
<accession>A0A0A2GYN3</accession>
<feature type="transmembrane region" description="Helical" evidence="6">
    <location>
        <begin position="250"/>
        <end position="269"/>
    </location>
</feature>
<protein>
    <submittedName>
        <fullName evidence="9">Uncharacterized protein</fullName>
    </submittedName>
</protein>
<feature type="transmembrane region" description="Helical" evidence="6">
    <location>
        <begin position="780"/>
        <end position="802"/>
    </location>
</feature>
<dbReference type="GO" id="GO:0005886">
    <property type="term" value="C:plasma membrane"/>
    <property type="evidence" value="ECO:0007669"/>
    <property type="project" value="UniProtKB-SubCell"/>
</dbReference>
<dbReference type="InterPro" id="IPR055396">
    <property type="entry name" value="DUF7088"/>
</dbReference>
<feature type="domain" description="DUF7088" evidence="8">
    <location>
        <begin position="280"/>
        <end position="386"/>
    </location>
</feature>
<dbReference type="EMBL" id="JSAQ01000001">
    <property type="protein sequence ID" value="KGO05555.1"/>
    <property type="molecule type" value="Genomic_DNA"/>
</dbReference>
<proteinExistence type="predicted"/>
<comment type="caution">
    <text evidence="9">The sequence shown here is derived from an EMBL/GenBank/DDBJ whole genome shotgun (WGS) entry which is preliminary data.</text>
</comment>
<evidence type="ECO:0000256" key="1">
    <source>
        <dbReference type="ARBA" id="ARBA00004651"/>
    </source>
</evidence>
<reference evidence="9 10" key="1">
    <citation type="submission" date="2014-10" db="EMBL/GenBank/DDBJ databases">
        <title>Draft genome sequence of the proteorhodopsin-containing marine bacterium Dokdonia donghaensis.</title>
        <authorList>
            <person name="Gomez-Consarnau L."/>
            <person name="Gonzalez J.M."/>
            <person name="Riedel T."/>
            <person name="Jaenicke S."/>
            <person name="Wagner-Doebler I."/>
            <person name="Fuhrman J.A."/>
        </authorList>
    </citation>
    <scope>NUCLEOTIDE SEQUENCE [LARGE SCALE GENOMIC DNA]</scope>
    <source>
        <strain evidence="9 10">DSW-1</strain>
    </source>
</reference>
<evidence type="ECO:0000259" key="8">
    <source>
        <dbReference type="Pfam" id="PF23357"/>
    </source>
</evidence>
<evidence type="ECO:0000256" key="4">
    <source>
        <dbReference type="ARBA" id="ARBA00022989"/>
    </source>
</evidence>
<feature type="transmembrane region" description="Helical" evidence="6">
    <location>
        <begin position="137"/>
        <end position="158"/>
    </location>
</feature>
<evidence type="ECO:0000256" key="2">
    <source>
        <dbReference type="ARBA" id="ARBA00022475"/>
    </source>
</evidence>
<keyword evidence="10" id="KW-1185">Reference proteome</keyword>
<feature type="transmembrane region" description="Helical" evidence="6">
    <location>
        <begin position="101"/>
        <end position="125"/>
    </location>
</feature>
<dbReference type="PANTHER" id="PTHR30294:SF29">
    <property type="entry name" value="MULTIDRUG ABC TRANSPORTER PERMEASE YBHS-RELATED"/>
    <property type="match status" value="1"/>
</dbReference>
<dbReference type="NCBIfam" id="TIGR03521">
    <property type="entry name" value="GldG"/>
    <property type="match status" value="1"/>
</dbReference>
<dbReference type="KEGG" id="ddo:I597_2347"/>
<dbReference type="PATRIC" id="fig|1300343.5.peg.2368"/>
<sequence>MYAILKKEITTFFSSPIGYLVVGLFLVVTGLFLWVFEGEFNIPNSGFADLAPFFLIAPWMFTFLIPAVTMRSFSEEKKAGTLELLLTKPITTLQLTLGKYLGAYSLILIAIIPTLMYVLAIYMLGNPVGNLDVGVTIGSYAGLILLASIYTALGIFISACTSNQIVAFIASVALCFFLYFGIEGIAAYSSLEGTITFLSSLSIKSHYESISRGVIDTRDLIYFISVTAFFIILTIWRLQKNQYTYVKKISNIAQPLLLFIGLLFINYAGSLAHKRYDLTQDNRYTISPPTKELLDQIKSPLIIDVFLEGDFPAEFKKLQNETRYLLEEMQAHNPNIYFEFSNPVEPGETTAQVAGQFNEFGMTTIPLKVKQDGKETTQTIFPWATINFNGKAVPVSLVKNVVGSSPEQLVYASIQNLEYAFAEGLNISLNAKTKRIAVLRDNDELPDAKIADMFRKLGDTYNIAPFPMEVANQDPEKALKALQNTFDLVVIAKPTKAFTEQQKYVIDQYIINGGNSLWMLDAVAIEDDSLRNDAGKTVAFPRDLNLDDQLFKYGVRINPSLVVDLYSAPLSVASGEGSESQYIQLPWLYRPQVPSLNTHPINTNIEKPVRFNYANPIELLESSNELSKTVLLQSSIYTKVEATPREIALAQVDIEPQEADFQAGQQPLAVLVEGAFSSVFTNRVLPDGSDKERFRESATNPSKLILISDGDIIANELDSRGQPLELGFDYYTRTSYGNKEFLLNAVNYLLDDNGLINIRSKEIALPFIDSQKVSKEITTWQVLTIGLPLVILLIFGVIYTAIRKRRYAR</sequence>
<dbReference type="Pfam" id="PF09822">
    <property type="entry name" value="ABC_transp_aux"/>
    <property type="match status" value="1"/>
</dbReference>
<dbReference type="OrthoDB" id="9777219at2"/>
<dbReference type="AlphaFoldDB" id="A0A0A2GYN3"/>
<dbReference type="InterPro" id="IPR051449">
    <property type="entry name" value="ABC-2_transporter_component"/>
</dbReference>
<feature type="transmembrane region" description="Helical" evidence="6">
    <location>
        <begin position="47"/>
        <end position="68"/>
    </location>
</feature>
<evidence type="ECO:0000256" key="3">
    <source>
        <dbReference type="ARBA" id="ARBA00022692"/>
    </source>
</evidence>
<dbReference type="Proteomes" id="UP000030140">
    <property type="component" value="Unassembled WGS sequence"/>
</dbReference>
<evidence type="ECO:0000256" key="6">
    <source>
        <dbReference type="SAM" id="Phobius"/>
    </source>
</evidence>
<feature type="domain" description="ABC-type uncharacterised transport system" evidence="7">
    <location>
        <begin position="434"/>
        <end position="745"/>
    </location>
</feature>
<dbReference type="PANTHER" id="PTHR30294">
    <property type="entry name" value="MEMBRANE COMPONENT OF ABC TRANSPORTER YHHJ-RELATED"/>
    <property type="match status" value="1"/>
</dbReference>
<gene>
    <name evidence="9" type="ORF">NV36_00960</name>
</gene>
<dbReference type="RefSeq" id="WP_035324610.1">
    <property type="nucleotide sequence ID" value="NZ_CP015125.1"/>
</dbReference>
<organism evidence="9 10">
    <name type="scientific">Dokdonia donghaensis DSW-1</name>
    <dbReference type="NCBI Taxonomy" id="1300343"/>
    <lineage>
        <taxon>Bacteria</taxon>
        <taxon>Pseudomonadati</taxon>
        <taxon>Bacteroidota</taxon>
        <taxon>Flavobacteriia</taxon>
        <taxon>Flavobacteriales</taxon>
        <taxon>Flavobacteriaceae</taxon>
        <taxon>Dokdonia</taxon>
    </lineage>
</organism>
<dbReference type="InterPro" id="IPR019863">
    <property type="entry name" value="Motility-assoc_ABC-rel_GldG"/>
</dbReference>
<dbReference type="NCBIfam" id="TIGR03518">
    <property type="entry name" value="ABC_perm_GldF"/>
    <property type="match status" value="1"/>
</dbReference>
<name>A0A0A2GYN3_9FLAO</name>
<keyword evidence="5 6" id="KW-0472">Membrane</keyword>
<comment type="subcellular location">
    <subcellularLocation>
        <location evidence="1">Cell membrane</location>
        <topology evidence="1">Multi-pass membrane protein</topology>
    </subcellularLocation>
</comment>
<dbReference type="InterPro" id="IPR019196">
    <property type="entry name" value="ABC_transp_unknown"/>
</dbReference>
<dbReference type="Pfam" id="PF12679">
    <property type="entry name" value="ABC2_membrane_2"/>
    <property type="match status" value="1"/>
</dbReference>